<dbReference type="Pfam" id="PF08240">
    <property type="entry name" value="ADH_N"/>
    <property type="match status" value="1"/>
</dbReference>
<name>A0A5E4YI06_9BURK</name>
<dbReference type="InterPro" id="IPR002328">
    <property type="entry name" value="ADH_Zn_CS"/>
</dbReference>
<keyword evidence="2 4" id="KW-0862">Zinc</keyword>
<comment type="similarity">
    <text evidence="4">Belongs to the zinc-containing alcohol dehydrogenase family.</text>
</comment>
<dbReference type="PANTHER" id="PTHR43401:SF2">
    <property type="entry name" value="L-THREONINE 3-DEHYDROGENASE"/>
    <property type="match status" value="1"/>
</dbReference>
<evidence type="ECO:0000256" key="2">
    <source>
        <dbReference type="ARBA" id="ARBA00022833"/>
    </source>
</evidence>
<dbReference type="GO" id="GO:0008743">
    <property type="term" value="F:L-threonine 3-dehydrogenase activity"/>
    <property type="evidence" value="ECO:0007669"/>
    <property type="project" value="UniProtKB-EC"/>
</dbReference>
<sequence>MKALQKATAAFGLEWRDVPEPEQPSAQEVIVDVTAAGICGSDVHIYDWSGGYDFLRGAFPVTLGHEFAGRVATLGADVHTLRVGDAVFVIPSVECGGCEHCVAGRLDDCRDRRGIGMLRDGAFAPRVRVPAANCLTFPAEMDAGVASLAEPLSIGLSAVKTAEVSAGERVLVMGPGTIGQAIAVLAKARGAQVAIVGHNDAERLATARALGIDATLDLDGAQEGAMRAMLGSSEYDVVIEATGVGAAVQAGLDVLRPSGIFVVCGIHGKPISFDGAKLVRMRHQIRGTYRASRATWQEVRDFLIANHASLAPMVTHRLPLAQAVEGFEMARRKIGSKIVLVP</sequence>
<gene>
    <name evidence="6" type="primary">tdh</name>
    <name evidence="6" type="ORF">PCE31106_04519</name>
</gene>
<dbReference type="PROSITE" id="PS00059">
    <property type="entry name" value="ADH_ZINC"/>
    <property type="match status" value="1"/>
</dbReference>
<dbReference type="InterPro" id="IPR013154">
    <property type="entry name" value="ADH-like_N"/>
</dbReference>
<dbReference type="InterPro" id="IPR011032">
    <property type="entry name" value="GroES-like_sf"/>
</dbReference>
<organism evidence="6 7">
    <name type="scientific">Pandoraea cepalis</name>
    <dbReference type="NCBI Taxonomy" id="2508294"/>
    <lineage>
        <taxon>Bacteria</taxon>
        <taxon>Pseudomonadati</taxon>
        <taxon>Pseudomonadota</taxon>
        <taxon>Betaproteobacteria</taxon>
        <taxon>Burkholderiales</taxon>
        <taxon>Burkholderiaceae</taxon>
        <taxon>Pandoraea</taxon>
    </lineage>
</organism>
<protein>
    <submittedName>
        <fullName evidence="6">L-threonine 3-dehydrogenase</fullName>
        <ecNumber evidence="6">1.1.1.103</ecNumber>
    </submittedName>
</protein>
<dbReference type="InterPro" id="IPR036291">
    <property type="entry name" value="NAD(P)-bd_dom_sf"/>
</dbReference>
<dbReference type="PANTHER" id="PTHR43401">
    <property type="entry name" value="L-THREONINE 3-DEHYDROGENASE"/>
    <property type="match status" value="1"/>
</dbReference>
<dbReference type="InterPro" id="IPR013149">
    <property type="entry name" value="ADH-like_C"/>
</dbReference>
<dbReference type="Gene3D" id="3.40.50.720">
    <property type="entry name" value="NAD(P)-binding Rossmann-like Domain"/>
    <property type="match status" value="1"/>
</dbReference>
<evidence type="ECO:0000259" key="5">
    <source>
        <dbReference type="SMART" id="SM00829"/>
    </source>
</evidence>
<dbReference type="SUPFAM" id="SSF50129">
    <property type="entry name" value="GroES-like"/>
    <property type="match status" value="1"/>
</dbReference>
<accession>A0A5E4YI06</accession>
<dbReference type="SUPFAM" id="SSF51735">
    <property type="entry name" value="NAD(P)-binding Rossmann-fold domains"/>
    <property type="match status" value="1"/>
</dbReference>
<dbReference type="EMBL" id="CABPSL010000027">
    <property type="protein sequence ID" value="VVE48364.1"/>
    <property type="molecule type" value="Genomic_DNA"/>
</dbReference>
<dbReference type="EC" id="1.1.1.103" evidence="6"/>
<reference evidence="6 7" key="1">
    <citation type="submission" date="2019-08" db="EMBL/GenBank/DDBJ databases">
        <authorList>
            <person name="Peeters C."/>
        </authorList>
    </citation>
    <scope>NUCLEOTIDE SEQUENCE [LARGE SCALE GENOMIC DNA]</scope>
    <source>
        <strain evidence="6 7">LMG 31106</strain>
    </source>
</reference>
<keyword evidence="1 4" id="KW-0479">Metal-binding</keyword>
<evidence type="ECO:0000313" key="7">
    <source>
        <dbReference type="Proteomes" id="UP000384354"/>
    </source>
</evidence>
<comment type="cofactor">
    <cofactor evidence="4">
        <name>Zn(2+)</name>
        <dbReference type="ChEBI" id="CHEBI:29105"/>
    </cofactor>
</comment>
<evidence type="ECO:0000313" key="6">
    <source>
        <dbReference type="EMBL" id="VVE48364.1"/>
    </source>
</evidence>
<dbReference type="GO" id="GO:0008270">
    <property type="term" value="F:zinc ion binding"/>
    <property type="evidence" value="ECO:0007669"/>
    <property type="project" value="InterPro"/>
</dbReference>
<dbReference type="Pfam" id="PF00107">
    <property type="entry name" value="ADH_zinc_N"/>
    <property type="match status" value="1"/>
</dbReference>
<evidence type="ECO:0000256" key="4">
    <source>
        <dbReference type="RuleBase" id="RU361277"/>
    </source>
</evidence>
<keyword evidence="3 6" id="KW-0560">Oxidoreductase</keyword>
<dbReference type="AlphaFoldDB" id="A0A5E4YI06"/>
<dbReference type="SMART" id="SM00829">
    <property type="entry name" value="PKS_ER"/>
    <property type="match status" value="1"/>
</dbReference>
<evidence type="ECO:0000256" key="1">
    <source>
        <dbReference type="ARBA" id="ARBA00022723"/>
    </source>
</evidence>
<dbReference type="RefSeq" id="WP_150564741.1">
    <property type="nucleotide sequence ID" value="NZ_CABPSL010000027.1"/>
</dbReference>
<dbReference type="OrthoDB" id="9771084at2"/>
<dbReference type="InterPro" id="IPR050129">
    <property type="entry name" value="Zn_alcohol_dh"/>
</dbReference>
<feature type="domain" description="Enoyl reductase (ER)" evidence="5">
    <location>
        <begin position="12"/>
        <end position="340"/>
    </location>
</feature>
<proteinExistence type="inferred from homology"/>
<dbReference type="Gene3D" id="3.90.180.10">
    <property type="entry name" value="Medium-chain alcohol dehydrogenases, catalytic domain"/>
    <property type="match status" value="1"/>
</dbReference>
<evidence type="ECO:0000256" key="3">
    <source>
        <dbReference type="ARBA" id="ARBA00023002"/>
    </source>
</evidence>
<dbReference type="Proteomes" id="UP000384354">
    <property type="component" value="Unassembled WGS sequence"/>
</dbReference>
<dbReference type="InterPro" id="IPR020843">
    <property type="entry name" value="ER"/>
</dbReference>